<dbReference type="Pfam" id="PF07526">
    <property type="entry name" value="POX"/>
    <property type="match status" value="1"/>
</dbReference>
<dbReference type="GO" id="GO:0003677">
    <property type="term" value="F:DNA binding"/>
    <property type="evidence" value="ECO:0007669"/>
    <property type="project" value="UniProtKB-UniRule"/>
</dbReference>
<dbReference type="SMART" id="SM00574">
    <property type="entry name" value="POX"/>
    <property type="match status" value="1"/>
</dbReference>
<dbReference type="Pfam" id="PF05920">
    <property type="entry name" value="Homeobox_KN"/>
    <property type="match status" value="1"/>
</dbReference>
<evidence type="ECO:0000259" key="9">
    <source>
        <dbReference type="PROSITE" id="PS50071"/>
    </source>
</evidence>
<accession>A0ABD2XYQ2</accession>
<evidence type="ECO:0000256" key="1">
    <source>
        <dbReference type="ARBA" id="ARBA00004123"/>
    </source>
</evidence>
<name>A0ABD2XYQ2_9GENT</name>
<dbReference type="SUPFAM" id="SSF46689">
    <property type="entry name" value="Homeodomain-like"/>
    <property type="match status" value="1"/>
</dbReference>
<dbReference type="InterPro" id="IPR006563">
    <property type="entry name" value="POX_dom"/>
</dbReference>
<reference evidence="10 11" key="1">
    <citation type="submission" date="2024-11" db="EMBL/GenBank/DDBJ databases">
        <title>A near-complete genome assembly of Cinchona calisaya.</title>
        <authorList>
            <person name="Lian D.C."/>
            <person name="Zhao X.W."/>
            <person name="Wei L."/>
        </authorList>
    </citation>
    <scope>NUCLEOTIDE SEQUENCE [LARGE SCALE GENOMIC DNA]</scope>
    <source>
        <tissue evidence="10">Nenye</tissue>
    </source>
</reference>
<dbReference type="PANTHER" id="PTHR11850">
    <property type="entry name" value="HOMEOBOX PROTEIN TRANSCRIPTION FACTORS"/>
    <property type="match status" value="1"/>
</dbReference>
<keyword evidence="3" id="KW-0805">Transcription regulation</keyword>
<dbReference type="GO" id="GO:0005634">
    <property type="term" value="C:nucleus"/>
    <property type="evidence" value="ECO:0007669"/>
    <property type="project" value="UniProtKB-SubCell"/>
</dbReference>
<keyword evidence="7 8" id="KW-0539">Nucleus</keyword>
<comment type="subcellular location">
    <subcellularLocation>
        <location evidence="1 8">Nucleus</location>
    </subcellularLocation>
</comment>
<dbReference type="InterPro" id="IPR009057">
    <property type="entry name" value="Homeodomain-like_sf"/>
</dbReference>
<evidence type="ECO:0000256" key="4">
    <source>
        <dbReference type="ARBA" id="ARBA00023125"/>
    </source>
</evidence>
<dbReference type="InterPro" id="IPR001356">
    <property type="entry name" value="HD"/>
</dbReference>
<evidence type="ECO:0000256" key="3">
    <source>
        <dbReference type="ARBA" id="ARBA00023015"/>
    </source>
</evidence>
<evidence type="ECO:0000256" key="7">
    <source>
        <dbReference type="ARBA" id="ARBA00023242"/>
    </source>
</evidence>
<dbReference type="Gene3D" id="1.10.10.60">
    <property type="entry name" value="Homeodomain-like"/>
    <property type="match status" value="1"/>
</dbReference>
<dbReference type="AlphaFoldDB" id="A0ABD2XYQ2"/>
<dbReference type="CDD" id="cd00086">
    <property type="entry name" value="homeodomain"/>
    <property type="match status" value="1"/>
</dbReference>
<dbReference type="InterPro" id="IPR050224">
    <property type="entry name" value="TALE_homeobox"/>
</dbReference>
<dbReference type="PROSITE" id="PS50071">
    <property type="entry name" value="HOMEOBOX_2"/>
    <property type="match status" value="1"/>
</dbReference>
<keyword evidence="6" id="KW-0804">Transcription</keyword>
<keyword evidence="11" id="KW-1185">Reference proteome</keyword>
<evidence type="ECO:0000256" key="8">
    <source>
        <dbReference type="PROSITE-ProRule" id="PRU00108"/>
    </source>
</evidence>
<organism evidence="10 11">
    <name type="scientific">Cinchona calisaya</name>
    <dbReference type="NCBI Taxonomy" id="153742"/>
    <lineage>
        <taxon>Eukaryota</taxon>
        <taxon>Viridiplantae</taxon>
        <taxon>Streptophyta</taxon>
        <taxon>Embryophyta</taxon>
        <taxon>Tracheophyta</taxon>
        <taxon>Spermatophyta</taxon>
        <taxon>Magnoliopsida</taxon>
        <taxon>eudicotyledons</taxon>
        <taxon>Gunneridae</taxon>
        <taxon>Pentapetalae</taxon>
        <taxon>asterids</taxon>
        <taxon>lamiids</taxon>
        <taxon>Gentianales</taxon>
        <taxon>Rubiaceae</taxon>
        <taxon>Cinchonoideae</taxon>
        <taxon>Cinchoneae</taxon>
        <taxon>Cinchona</taxon>
    </lineage>
</organism>
<proteinExistence type="inferred from homology"/>
<gene>
    <name evidence="10" type="ORF">ACH5RR_041335</name>
</gene>
<evidence type="ECO:0000256" key="2">
    <source>
        <dbReference type="ARBA" id="ARBA00006454"/>
    </source>
</evidence>
<dbReference type="EMBL" id="JBJUIK010000017">
    <property type="protein sequence ID" value="KAL3498603.1"/>
    <property type="molecule type" value="Genomic_DNA"/>
</dbReference>
<evidence type="ECO:0000256" key="6">
    <source>
        <dbReference type="ARBA" id="ARBA00023163"/>
    </source>
</evidence>
<evidence type="ECO:0000313" key="11">
    <source>
        <dbReference type="Proteomes" id="UP001630127"/>
    </source>
</evidence>
<keyword evidence="5 8" id="KW-0371">Homeobox</keyword>
<comment type="similarity">
    <text evidence="2">Belongs to the TALE/BELL homeobox family.</text>
</comment>
<dbReference type="Proteomes" id="UP001630127">
    <property type="component" value="Unassembled WGS sequence"/>
</dbReference>
<sequence>MFSQLYVDFCTFVPFLVINLTDNEVITMPADMTDPNSGNPFSTNLISLGSSDMICFSNRDQIFSGFSGPSVVQSDNTSSQACIHEPNSGRDSDSYMLTNVQPQRESIGCFAYGASYPVSNTRVQDRLMEGMPLSAASMASLLAARFGTPENLEKSGSSAPLIYPLEVPRSVVPNDSFDTLDSSSPASMRYEHDSVPVAMSTKWDFNDFVPHPELSGMVMGRTGLQPFESMISINPNRWITSHSASIDSDSPSGSSRLSNELSLSLATSSPSVVCRSSIQGQCSEICCSSSPYERYLTSEQTSCSRNLSLSFGSYRPVQLSQFLSESRYIHVMQEILTEIATFSLGKIDLMCSPTMEIEDRTNASFSSSCTAVEGYSATVSDEFSYASERATYHTDHIVQGREVERKKKQLLALLQAVDDRYNECLDEIHTVISAFHAVTELDPPIHARFALQTMSFLYKDLRERISNHILAMGTHFSQAVARKDEKSFDASFIEKQWTLQQLRRKDNQLWRPQRGLPERSVSVLRAWMFQNFLHPYPKDAEKHLLAVKSGLTRSQVSNWFINARVRLWKPMIEEMYSEMNRRKGRLNDEETNNNQRSRISLENRRFTMY</sequence>
<dbReference type="InterPro" id="IPR008422">
    <property type="entry name" value="KN_HD"/>
</dbReference>
<feature type="domain" description="Homeobox" evidence="9">
    <location>
        <begin position="507"/>
        <end position="570"/>
    </location>
</feature>
<evidence type="ECO:0000256" key="5">
    <source>
        <dbReference type="ARBA" id="ARBA00023155"/>
    </source>
</evidence>
<comment type="caution">
    <text evidence="10">The sequence shown here is derived from an EMBL/GenBank/DDBJ whole genome shotgun (WGS) entry which is preliminary data.</text>
</comment>
<keyword evidence="4 8" id="KW-0238">DNA-binding</keyword>
<protein>
    <recommendedName>
        <fullName evidence="9">Homeobox domain-containing protein</fullName>
    </recommendedName>
</protein>
<evidence type="ECO:0000313" key="10">
    <source>
        <dbReference type="EMBL" id="KAL3498603.1"/>
    </source>
</evidence>
<feature type="DNA-binding region" description="Homeobox" evidence="8">
    <location>
        <begin position="509"/>
        <end position="571"/>
    </location>
</feature>
<dbReference type="SMART" id="SM00389">
    <property type="entry name" value="HOX"/>
    <property type="match status" value="1"/>
</dbReference>